<accession>A0A8D8AU21</accession>
<reference evidence="1" key="1">
    <citation type="submission" date="2021-05" db="EMBL/GenBank/DDBJ databases">
        <authorList>
            <person name="Alioto T."/>
            <person name="Alioto T."/>
            <person name="Gomez Garrido J."/>
        </authorList>
    </citation>
    <scope>NUCLEOTIDE SEQUENCE</scope>
</reference>
<dbReference type="EMBL" id="HBUE01045008">
    <property type="protein sequence ID" value="CAG6462220.1"/>
    <property type="molecule type" value="Transcribed_RNA"/>
</dbReference>
<dbReference type="EMBL" id="HBUE01045005">
    <property type="protein sequence ID" value="CAG6462215.1"/>
    <property type="molecule type" value="Transcribed_RNA"/>
</dbReference>
<name>A0A8D8AU21_CULPI</name>
<dbReference type="EMBL" id="HBUE01045014">
    <property type="protein sequence ID" value="CAG6462227.1"/>
    <property type="molecule type" value="Transcribed_RNA"/>
</dbReference>
<protein>
    <submittedName>
        <fullName evidence="1">(northern house mosquito) hypothetical protein</fullName>
    </submittedName>
</protein>
<proteinExistence type="predicted"/>
<sequence>MHSETDARASWWPPTLPLVGWVSVPVRVALVIAHRRTPRTVGGPAEVERARVLLPPSVRPSAACVLFSLCFCSNTCCKEEKNRCNQSSVTFQSLGYLFAPTKFCQSIVLRLAERSLPRLNSPSSLYTPARRRRPSVFVCG</sequence>
<organism evidence="1">
    <name type="scientific">Culex pipiens</name>
    <name type="common">House mosquito</name>
    <dbReference type="NCBI Taxonomy" id="7175"/>
    <lineage>
        <taxon>Eukaryota</taxon>
        <taxon>Metazoa</taxon>
        <taxon>Ecdysozoa</taxon>
        <taxon>Arthropoda</taxon>
        <taxon>Hexapoda</taxon>
        <taxon>Insecta</taxon>
        <taxon>Pterygota</taxon>
        <taxon>Neoptera</taxon>
        <taxon>Endopterygota</taxon>
        <taxon>Diptera</taxon>
        <taxon>Nematocera</taxon>
        <taxon>Culicoidea</taxon>
        <taxon>Culicidae</taxon>
        <taxon>Culicinae</taxon>
        <taxon>Culicini</taxon>
        <taxon>Culex</taxon>
        <taxon>Culex</taxon>
    </lineage>
</organism>
<dbReference type="AlphaFoldDB" id="A0A8D8AU21"/>
<dbReference type="EMBL" id="HBUE01045007">
    <property type="protein sequence ID" value="CAG6462218.1"/>
    <property type="molecule type" value="Transcribed_RNA"/>
</dbReference>
<evidence type="ECO:0000313" key="1">
    <source>
        <dbReference type="EMBL" id="CAG6462215.1"/>
    </source>
</evidence>